<evidence type="ECO:0000313" key="3">
    <source>
        <dbReference type="Proteomes" id="UP000299102"/>
    </source>
</evidence>
<dbReference type="AlphaFoldDB" id="A0A4C1XRD9"/>
<evidence type="ECO:0000256" key="1">
    <source>
        <dbReference type="SAM" id="MobiDB-lite"/>
    </source>
</evidence>
<comment type="caution">
    <text evidence="2">The sequence shown here is derived from an EMBL/GenBank/DDBJ whole genome shotgun (WGS) entry which is preliminary data.</text>
</comment>
<name>A0A4C1XRD9_EUMVA</name>
<dbReference type="EMBL" id="BGZK01000959">
    <property type="protein sequence ID" value="GBP66516.1"/>
    <property type="molecule type" value="Genomic_DNA"/>
</dbReference>
<accession>A0A4C1XRD9</accession>
<gene>
    <name evidence="2" type="ORF">EVAR_54010_1</name>
</gene>
<sequence length="113" mass="12689">MLKKDLNSTLVQQDWERDQEQPESLSQPESESKTEQNLKSKKGTTSGSCMAARAVNRRLVRVFARGQPEIRPRRAPLLGDYLRGRYGRVRALPEDGACGRLTRNSGFGSLSLQ</sequence>
<feature type="region of interest" description="Disordered" evidence="1">
    <location>
        <begin position="1"/>
        <end position="50"/>
    </location>
</feature>
<reference evidence="2 3" key="1">
    <citation type="journal article" date="2019" name="Commun. Biol.">
        <title>The bagworm genome reveals a unique fibroin gene that provides high tensile strength.</title>
        <authorList>
            <person name="Kono N."/>
            <person name="Nakamura H."/>
            <person name="Ohtoshi R."/>
            <person name="Tomita M."/>
            <person name="Numata K."/>
            <person name="Arakawa K."/>
        </authorList>
    </citation>
    <scope>NUCLEOTIDE SEQUENCE [LARGE SCALE GENOMIC DNA]</scope>
</reference>
<organism evidence="2 3">
    <name type="scientific">Eumeta variegata</name>
    <name type="common">Bagworm moth</name>
    <name type="synonym">Eumeta japonica</name>
    <dbReference type="NCBI Taxonomy" id="151549"/>
    <lineage>
        <taxon>Eukaryota</taxon>
        <taxon>Metazoa</taxon>
        <taxon>Ecdysozoa</taxon>
        <taxon>Arthropoda</taxon>
        <taxon>Hexapoda</taxon>
        <taxon>Insecta</taxon>
        <taxon>Pterygota</taxon>
        <taxon>Neoptera</taxon>
        <taxon>Endopterygota</taxon>
        <taxon>Lepidoptera</taxon>
        <taxon>Glossata</taxon>
        <taxon>Ditrysia</taxon>
        <taxon>Tineoidea</taxon>
        <taxon>Psychidae</taxon>
        <taxon>Oiketicinae</taxon>
        <taxon>Eumeta</taxon>
    </lineage>
</organism>
<proteinExistence type="predicted"/>
<protein>
    <submittedName>
        <fullName evidence="2">Uncharacterized protein</fullName>
    </submittedName>
</protein>
<keyword evidence="3" id="KW-1185">Reference proteome</keyword>
<evidence type="ECO:0000313" key="2">
    <source>
        <dbReference type="EMBL" id="GBP66516.1"/>
    </source>
</evidence>
<dbReference type="Proteomes" id="UP000299102">
    <property type="component" value="Unassembled WGS sequence"/>
</dbReference>